<dbReference type="InterPro" id="IPR002725">
    <property type="entry name" value="YgjP-like_metallopeptidase"/>
</dbReference>
<dbReference type="Gene3D" id="3.30.2010.10">
    <property type="entry name" value="Metalloproteases ('zincins'), catalytic domain"/>
    <property type="match status" value="1"/>
</dbReference>
<dbReference type="OrthoDB" id="581382at2"/>
<protein>
    <recommendedName>
        <fullName evidence="1">YgjP-like metallopeptidase domain-containing protein</fullName>
    </recommendedName>
</protein>
<feature type="domain" description="YgjP-like metallopeptidase" evidence="1">
    <location>
        <begin position="13"/>
        <end position="61"/>
    </location>
</feature>
<organism evidence="2 3">
    <name type="scientific">Sporobacter termitidis DSM 10068</name>
    <dbReference type="NCBI Taxonomy" id="1123282"/>
    <lineage>
        <taxon>Bacteria</taxon>
        <taxon>Bacillati</taxon>
        <taxon>Bacillota</taxon>
        <taxon>Clostridia</taxon>
        <taxon>Eubacteriales</taxon>
        <taxon>Oscillospiraceae</taxon>
        <taxon>Sporobacter</taxon>
    </lineage>
</organism>
<sequence>MTYEYSVIYSKRKTLALEITKDLRILVRAPMRTPGRRIEQMLSEHAAWIATHLERQRQRNAAMPELTAQDAALYKERAKAELPPKVAHYAALMGLYPTGITITGAEKRFGSCSPKNRLCFSWRLMRYPEAAVDYVVVHELAHIRHKNHGKAFHALIASVLPDHKARQKLLKG</sequence>
<name>A0A1M5YX90_9FIRM</name>
<dbReference type="Pfam" id="PF01863">
    <property type="entry name" value="YgjP-like"/>
    <property type="match status" value="2"/>
</dbReference>
<dbReference type="RefSeq" id="WP_073080525.1">
    <property type="nucleotide sequence ID" value="NZ_FQXV01000011.1"/>
</dbReference>
<evidence type="ECO:0000313" key="3">
    <source>
        <dbReference type="Proteomes" id="UP000183995"/>
    </source>
</evidence>
<evidence type="ECO:0000313" key="2">
    <source>
        <dbReference type="EMBL" id="SHI16642.1"/>
    </source>
</evidence>
<reference evidence="2 3" key="1">
    <citation type="submission" date="2016-11" db="EMBL/GenBank/DDBJ databases">
        <authorList>
            <person name="Jaros S."/>
            <person name="Januszkiewicz K."/>
            <person name="Wedrychowicz H."/>
        </authorList>
    </citation>
    <scope>NUCLEOTIDE SEQUENCE [LARGE SCALE GENOMIC DNA]</scope>
    <source>
        <strain evidence="2 3">DSM 10068</strain>
    </source>
</reference>
<gene>
    <name evidence="2" type="ORF">SAMN02745823_02956</name>
</gene>
<keyword evidence="3" id="KW-1185">Reference proteome</keyword>
<dbReference type="CDD" id="cd07344">
    <property type="entry name" value="M48_yhfN_like"/>
    <property type="match status" value="1"/>
</dbReference>
<dbReference type="STRING" id="1123282.SAMN02745823_02956"/>
<feature type="domain" description="YgjP-like metallopeptidase" evidence="1">
    <location>
        <begin position="72"/>
        <end position="171"/>
    </location>
</feature>
<dbReference type="Proteomes" id="UP000183995">
    <property type="component" value="Unassembled WGS sequence"/>
</dbReference>
<accession>A0A1M5YX90</accession>
<dbReference type="PANTHER" id="PTHR30399:SF1">
    <property type="entry name" value="UTP PYROPHOSPHATASE"/>
    <property type="match status" value="1"/>
</dbReference>
<dbReference type="AlphaFoldDB" id="A0A1M5YX90"/>
<dbReference type="PANTHER" id="PTHR30399">
    <property type="entry name" value="UNCHARACTERIZED PROTEIN YGJP"/>
    <property type="match status" value="1"/>
</dbReference>
<dbReference type="InterPro" id="IPR053136">
    <property type="entry name" value="UTP_pyrophosphatase-like"/>
</dbReference>
<dbReference type="EMBL" id="FQXV01000011">
    <property type="protein sequence ID" value="SHI16642.1"/>
    <property type="molecule type" value="Genomic_DNA"/>
</dbReference>
<proteinExistence type="predicted"/>
<evidence type="ECO:0000259" key="1">
    <source>
        <dbReference type="Pfam" id="PF01863"/>
    </source>
</evidence>